<protein>
    <submittedName>
        <fullName evidence="2">Uncharacterized protein</fullName>
    </submittedName>
</protein>
<organism evidence="2 3">
    <name type="scientific">Papilio xuthus</name>
    <name type="common">Asian swallowtail butterfly</name>
    <dbReference type="NCBI Taxonomy" id="66420"/>
    <lineage>
        <taxon>Eukaryota</taxon>
        <taxon>Metazoa</taxon>
        <taxon>Ecdysozoa</taxon>
        <taxon>Arthropoda</taxon>
        <taxon>Hexapoda</taxon>
        <taxon>Insecta</taxon>
        <taxon>Pterygota</taxon>
        <taxon>Neoptera</taxon>
        <taxon>Endopterygota</taxon>
        <taxon>Lepidoptera</taxon>
        <taxon>Glossata</taxon>
        <taxon>Ditrysia</taxon>
        <taxon>Papilionoidea</taxon>
        <taxon>Papilionidae</taxon>
        <taxon>Papilioninae</taxon>
        <taxon>Papilio</taxon>
    </lineage>
</organism>
<evidence type="ECO:0000256" key="1">
    <source>
        <dbReference type="SAM" id="MobiDB-lite"/>
    </source>
</evidence>
<evidence type="ECO:0000313" key="2">
    <source>
        <dbReference type="EMBL" id="KPI91586.1"/>
    </source>
</evidence>
<dbReference type="Proteomes" id="UP000053268">
    <property type="component" value="Unassembled WGS sequence"/>
</dbReference>
<gene>
    <name evidence="2" type="ORF">RR46_15090</name>
</gene>
<feature type="compositionally biased region" description="Low complexity" evidence="1">
    <location>
        <begin position="64"/>
        <end position="74"/>
    </location>
</feature>
<accession>A0A194PE19</accession>
<dbReference type="EMBL" id="KQ459606">
    <property type="protein sequence ID" value="KPI91586.1"/>
    <property type="molecule type" value="Genomic_DNA"/>
</dbReference>
<keyword evidence="3" id="KW-1185">Reference proteome</keyword>
<feature type="compositionally biased region" description="Basic and acidic residues" evidence="1">
    <location>
        <begin position="25"/>
        <end position="35"/>
    </location>
</feature>
<sequence length="147" mass="15797">MGNVQCCASDRFDENKQPKKPKSQGRNEKPPKNSSDKTNGLSGDKGDRGVHKVVIVAEEASDRPAPAAALAQTPLPAPGTQEAESQAAGTTDEHDGPRNESMAAARERFFGQKEPKKVLEDYVKEEMRKKGVISDMKADGDVCKSSA</sequence>
<feature type="region of interest" description="Disordered" evidence="1">
    <location>
        <begin position="1"/>
        <end position="112"/>
    </location>
</feature>
<evidence type="ECO:0000313" key="3">
    <source>
        <dbReference type="Proteomes" id="UP000053268"/>
    </source>
</evidence>
<reference evidence="2 3" key="1">
    <citation type="journal article" date="2015" name="Nat. Commun.">
        <title>Outbred genome sequencing and CRISPR/Cas9 gene editing in butterflies.</title>
        <authorList>
            <person name="Li X."/>
            <person name="Fan D."/>
            <person name="Zhang W."/>
            <person name="Liu G."/>
            <person name="Zhang L."/>
            <person name="Zhao L."/>
            <person name="Fang X."/>
            <person name="Chen L."/>
            <person name="Dong Y."/>
            <person name="Chen Y."/>
            <person name="Ding Y."/>
            <person name="Zhao R."/>
            <person name="Feng M."/>
            <person name="Zhu Y."/>
            <person name="Feng Y."/>
            <person name="Jiang X."/>
            <person name="Zhu D."/>
            <person name="Xiang H."/>
            <person name="Feng X."/>
            <person name="Li S."/>
            <person name="Wang J."/>
            <person name="Zhang G."/>
            <person name="Kronforst M.R."/>
            <person name="Wang W."/>
        </authorList>
    </citation>
    <scope>NUCLEOTIDE SEQUENCE [LARGE SCALE GENOMIC DNA]</scope>
    <source>
        <strain evidence="2">Ya'a_city_454_Px</strain>
        <tissue evidence="2">Whole body</tissue>
    </source>
</reference>
<dbReference type="AlphaFoldDB" id="A0A194PE19"/>
<name>A0A194PE19_PAPXU</name>
<proteinExistence type="predicted"/>